<keyword evidence="1" id="KW-0812">Transmembrane</keyword>
<proteinExistence type="predicted"/>
<keyword evidence="1" id="KW-0472">Membrane</keyword>
<name>A0A9P4TRI6_9PLEO</name>
<dbReference type="Proteomes" id="UP000800093">
    <property type="component" value="Unassembled WGS sequence"/>
</dbReference>
<keyword evidence="1" id="KW-1133">Transmembrane helix</keyword>
<evidence type="ECO:0008006" key="4">
    <source>
        <dbReference type="Google" id="ProtNLM"/>
    </source>
</evidence>
<feature type="transmembrane region" description="Helical" evidence="1">
    <location>
        <begin position="73"/>
        <end position="93"/>
    </location>
</feature>
<dbReference type="EMBL" id="ML986579">
    <property type="protein sequence ID" value="KAF2270400.1"/>
    <property type="molecule type" value="Genomic_DNA"/>
</dbReference>
<feature type="transmembrane region" description="Helical" evidence="1">
    <location>
        <begin position="183"/>
        <end position="204"/>
    </location>
</feature>
<evidence type="ECO:0000256" key="1">
    <source>
        <dbReference type="SAM" id="Phobius"/>
    </source>
</evidence>
<comment type="caution">
    <text evidence="2">The sequence shown here is derived from an EMBL/GenBank/DDBJ whole genome shotgun (WGS) entry which is preliminary data.</text>
</comment>
<dbReference type="AlphaFoldDB" id="A0A9P4TRI6"/>
<evidence type="ECO:0000313" key="3">
    <source>
        <dbReference type="Proteomes" id="UP000800093"/>
    </source>
</evidence>
<organism evidence="2 3">
    <name type="scientific">Lojkania enalia</name>
    <dbReference type="NCBI Taxonomy" id="147567"/>
    <lineage>
        <taxon>Eukaryota</taxon>
        <taxon>Fungi</taxon>
        <taxon>Dikarya</taxon>
        <taxon>Ascomycota</taxon>
        <taxon>Pezizomycotina</taxon>
        <taxon>Dothideomycetes</taxon>
        <taxon>Pleosporomycetidae</taxon>
        <taxon>Pleosporales</taxon>
        <taxon>Pleosporales incertae sedis</taxon>
        <taxon>Lojkania</taxon>
    </lineage>
</organism>
<sequence length="343" mass="38333">MADTISTATTATFPTSARSSADIVNAGIQPIFRSTIVEDPTEPPTPEPAVRPSLSWKSFRSSISVSEKTMAQLGWIIAFLSVLLTIVALSPAFKSQNASEKALRIAEWTALKDFIEECREELAAGIHSQACVRAMNTTLPPPPYATSGLFDRIKRGTMTRHEENNGTARAVHIDYRAGELKLVVQWLIFCAICLTACGFLFINFEHNRSHISRNRRQLYADTAWKGLQADDITHSRPSIESNPTTIAAIRHPPPSADANLRRRAIRRHPIYRYSNLEEAIHHSDMTEIRARLCNGEDVNEHWPYLIYRLAISPPSSETEKRIEVARLCLDFGADVNALKGWNG</sequence>
<gene>
    <name evidence="2" type="ORF">CC78DRAFT_132035</name>
</gene>
<dbReference type="OrthoDB" id="194358at2759"/>
<accession>A0A9P4TRI6</accession>
<evidence type="ECO:0000313" key="2">
    <source>
        <dbReference type="EMBL" id="KAF2270400.1"/>
    </source>
</evidence>
<protein>
    <recommendedName>
        <fullName evidence="4">Ankyrin repeat protein</fullName>
    </recommendedName>
</protein>
<reference evidence="3" key="1">
    <citation type="journal article" date="2020" name="Stud. Mycol.">
        <title>101 Dothideomycetes genomes: A test case for predicting lifestyles and emergence of pathogens.</title>
        <authorList>
            <person name="Haridas S."/>
            <person name="Albert R."/>
            <person name="Binder M."/>
            <person name="Bloem J."/>
            <person name="LaButti K."/>
            <person name="Salamov A."/>
            <person name="Andreopoulos B."/>
            <person name="Baker S."/>
            <person name="Barry K."/>
            <person name="Bills G."/>
            <person name="Bluhm B."/>
            <person name="Cannon C."/>
            <person name="Castanera R."/>
            <person name="Culley D."/>
            <person name="Daum C."/>
            <person name="Ezra D."/>
            <person name="Gonzalez J."/>
            <person name="Henrissat B."/>
            <person name="Kuo A."/>
            <person name="Liang C."/>
            <person name="Lipzen A."/>
            <person name="Lutzoni F."/>
            <person name="Magnuson J."/>
            <person name="Mondo S."/>
            <person name="Nolan M."/>
            <person name="Ohm R."/>
            <person name="Pangilinan J."/>
            <person name="Park H.-J."/>
            <person name="Ramirez L."/>
            <person name="Alfaro M."/>
            <person name="Sun H."/>
            <person name="Tritt A."/>
            <person name="Yoshinaga Y."/>
            <person name="Zwiers L.-H."/>
            <person name="Turgeon B."/>
            <person name="Goodwin S."/>
            <person name="Spatafora J."/>
            <person name="Crous P."/>
            <person name="Grigoriev I."/>
        </authorList>
    </citation>
    <scope>NUCLEOTIDE SEQUENCE [LARGE SCALE GENOMIC DNA]</scope>
    <source>
        <strain evidence="3">CBS 304.66</strain>
    </source>
</reference>
<keyword evidence="3" id="KW-1185">Reference proteome</keyword>